<dbReference type="AlphaFoldDB" id="A0A8J2JYS7"/>
<protein>
    <submittedName>
        <fullName evidence="1">Uncharacterized protein</fullName>
    </submittedName>
</protein>
<comment type="caution">
    <text evidence="1">The sequence shown here is derived from an EMBL/GenBank/DDBJ whole genome shotgun (WGS) entry which is preliminary data.</text>
</comment>
<proteinExistence type="predicted"/>
<evidence type="ECO:0000313" key="2">
    <source>
        <dbReference type="Proteomes" id="UP000708208"/>
    </source>
</evidence>
<accession>A0A8J2JYS7</accession>
<reference evidence="1" key="1">
    <citation type="submission" date="2021-06" db="EMBL/GenBank/DDBJ databases">
        <authorList>
            <person name="Hodson N. C."/>
            <person name="Mongue J. A."/>
            <person name="Jaron S. K."/>
        </authorList>
    </citation>
    <scope>NUCLEOTIDE SEQUENCE</scope>
</reference>
<dbReference type="Proteomes" id="UP000708208">
    <property type="component" value="Unassembled WGS sequence"/>
</dbReference>
<keyword evidence="2" id="KW-1185">Reference proteome</keyword>
<sequence>MQFVLYIKIPFNLSNFTSLSPPIRRRDNWTSLIAIFQSYKLSRQQILFIIKRAHSSLLALHIYFHQAQAPFTSVNVYTLITDRIVTRTINLGIVRFLARIPIFRTRGAVFKSVTSPFPETILLSWFETFFTADETSWSRENTFFFPLDVGVASLSVPWHHTAFVLGMEGSTEPQPQIS</sequence>
<gene>
    <name evidence="1" type="ORF">AFUS01_LOCUS13480</name>
</gene>
<name>A0A8J2JYS7_9HEXA</name>
<dbReference type="EMBL" id="CAJVCH010109990">
    <property type="protein sequence ID" value="CAG7724455.1"/>
    <property type="molecule type" value="Genomic_DNA"/>
</dbReference>
<evidence type="ECO:0000313" key="1">
    <source>
        <dbReference type="EMBL" id="CAG7724455.1"/>
    </source>
</evidence>
<organism evidence="1 2">
    <name type="scientific">Allacma fusca</name>
    <dbReference type="NCBI Taxonomy" id="39272"/>
    <lineage>
        <taxon>Eukaryota</taxon>
        <taxon>Metazoa</taxon>
        <taxon>Ecdysozoa</taxon>
        <taxon>Arthropoda</taxon>
        <taxon>Hexapoda</taxon>
        <taxon>Collembola</taxon>
        <taxon>Symphypleona</taxon>
        <taxon>Sminthuridae</taxon>
        <taxon>Allacma</taxon>
    </lineage>
</organism>